<name>A0A512DSG7_9PROT</name>
<sequence>MRKLMAPLALMLALGLVTPTSASAKEDASRAAALQQLKNTKKAVEDSVAKKADDKNVSGKGKDDKGKDDKGKDDKGGGVANDDQMKSCYVYTSAGKRPRPDQRHVSKADKMRLKSDDKLKQLAGMIFHDDAVRYPEKADDPKSYNPRYNLYSKDDRLGRKACVLF</sequence>
<evidence type="ECO:0000313" key="4">
    <source>
        <dbReference type="Proteomes" id="UP000321523"/>
    </source>
</evidence>
<evidence type="ECO:0000256" key="1">
    <source>
        <dbReference type="SAM" id="MobiDB-lite"/>
    </source>
</evidence>
<dbReference type="EMBL" id="BJYZ01000016">
    <property type="protein sequence ID" value="GEO39386.1"/>
    <property type="molecule type" value="Genomic_DNA"/>
</dbReference>
<keyword evidence="2" id="KW-0732">Signal</keyword>
<evidence type="ECO:0000256" key="2">
    <source>
        <dbReference type="SAM" id="SignalP"/>
    </source>
</evidence>
<dbReference type="RefSeq" id="WP_147040587.1">
    <property type="nucleotide sequence ID" value="NZ_BJYZ01000016.1"/>
</dbReference>
<evidence type="ECO:0000313" key="3">
    <source>
        <dbReference type="EMBL" id="GEO39386.1"/>
    </source>
</evidence>
<proteinExistence type="predicted"/>
<feature type="chain" id="PRO_5022012962" evidence="2">
    <location>
        <begin position="25"/>
        <end position="165"/>
    </location>
</feature>
<dbReference type="Proteomes" id="UP000321523">
    <property type="component" value="Unassembled WGS sequence"/>
</dbReference>
<dbReference type="AlphaFoldDB" id="A0A512DSG7"/>
<keyword evidence="4" id="KW-1185">Reference proteome</keyword>
<gene>
    <name evidence="3" type="ORF">SAE02_35340</name>
</gene>
<feature type="compositionally biased region" description="Basic and acidic residues" evidence="1">
    <location>
        <begin position="42"/>
        <end position="76"/>
    </location>
</feature>
<feature type="signal peptide" evidence="2">
    <location>
        <begin position="1"/>
        <end position="24"/>
    </location>
</feature>
<accession>A0A512DSG7</accession>
<organism evidence="3 4">
    <name type="scientific">Skermanella aerolata</name>
    <dbReference type="NCBI Taxonomy" id="393310"/>
    <lineage>
        <taxon>Bacteria</taxon>
        <taxon>Pseudomonadati</taxon>
        <taxon>Pseudomonadota</taxon>
        <taxon>Alphaproteobacteria</taxon>
        <taxon>Rhodospirillales</taxon>
        <taxon>Azospirillaceae</taxon>
        <taxon>Skermanella</taxon>
    </lineage>
</organism>
<feature type="compositionally biased region" description="Basic and acidic residues" evidence="1">
    <location>
        <begin position="98"/>
        <end position="114"/>
    </location>
</feature>
<feature type="region of interest" description="Disordered" evidence="1">
    <location>
        <begin position="36"/>
        <end position="114"/>
    </location>
</feature>
<comment type="caution">
    <text evidence="3">The sequence shown here is derived from an EMBL/GenBank/DDBJ whole genome shotgun (WGS) entry which is preliminary data.</text>
</comment>
<protein>
    <submittedName>
        <fullName evidence="3">Uncharacterized protein</fullName>
    </submittedName>
</protein>
<reference evidence="3 4" key="1">
    <citation type="submission" date="2019-07" db="EMBL/GenBank/DDBJ databases">
        <title>Whole genome shotgun sequence of Skermanella aerolata NBRC 106429.</title>
        <authorList>
            <person name="Hosoyama A."/>
            <person name="Uohara A."/>
            <person name="Ohji S."/>
            <person name="Ichikawa N."/>
        </authorList>
    </citation>
    <scope>NUCLEOTIDE SEQUENCE [LARGE SCALE GENOMIC DNA]</scope>
    <source>
        <strain evidence="3 4">NBRC 106429</strain>
    </source>
</reference>